<dbReference type="AlphaFoldDB" id="A0A117EFU5"/>
<dbReference type="RefSeq" id="WP_059083422.1">
    <property type="nucleotide sequence ID" value="NZ_BCMM01000037.1"/>
</dbReference>
<dbReference type="Proteomes" id="UP000067448">
    <property type="component" value="Unassembled WGS sequence"/>
</dbReference>
<name>A0A117EFU5_STRSC</name>
<dbReference type="EMBL" id="BCMM01000037">
    <property type="protein sequence ID" value="GAQ66140.1"/>
    <property type="molecule type" value="Genomic_DNA"/>
</dbReference>
<gene>
    <name evidence="1" type="ORF">SsS58_06570</name>
</gene>
<protein>
    <submittedName>
        <fullName evidence="1">Uncharacterized protein</fullName>
    </submittedName>
</protein>
<proteinExistence type="predicted"/>
<reference evidence="2" key="1">
    <citation type="submission" date="2015-11" db="EMBL/GenBank/DDBJ databases">
        <authorList>
            <consortium name="Cross-ministerial Strategic Innovation Promotion Program (SIP) consortium"/>
            <person name="Tomihama T."/>
            <person name="Ikenaga M."/>
            <person name="Sakai M."/>
            <person name="Okubo T."/>
            <person name="Ikeda S."/>
        </authorList>
    </citation>
    <scope>NUCLEOTIDE SEQUENCE [LARGE SCALE GENOMIC DNA]</scope>
    <source>
        <strain evidence="2">S58</strain>
    </source>
</reference>
<evidence type="ECO:0000313" key="1">
    <source>
        <dbReference type="EMBL" id="GAQ66140.1"/>
    </source>
</evidence>
<reference evidence="2" key="3">
    <citation type="submission" date="2016-02" db="EMBL/GenBank/DDBJ databases">
        <title>Draft genome of pathogenic Streptomyces sp. in Japan.</title>
        <authorList>
            <person name="Tomihama T."/>
            <person name="Ikenaga M."/>
            <person name="Sakai M."/>
            <person name="Okubo T."/>
            <person name="Ikeda S."/>
        </authorList>
    </citation>
    <scope>NUCLEOTIDE SEQUENCE [LARGE SCALE GENOMIC DNA]</scope>
    <source>
        <strain evidence="2">S58</strain>
    </source>
</reference>
<dbReference type="OrthoDB" id="4294757at2"/>
<organism evidence="1 2">
    <name type="scientific">Streptomyces scabiei</name>
    <dbReference type="NCBI Taxonomy" id="1930"/>
    <lineage>
        <taxon>Bacteria</taxon>
        <taxon>Bacillati</taxon>
        <taxon>Actinomycetota</taxon>
        <taxon>Actinomycetes</taxon>
        <taxon>Kitasatosporales</taxon>
        <taxon>Streptomycetaceae</taxon>
        <taxon>Streptomyces</taxon>
    </lineage>
</organism>
<accession>A0A117EFU5</accession>
<reference evidence="1 2" key="2">
    <citation type="journal article" date="2016" name="Genome Announc.">
        <title>Draft Genome Sequences of Streptomyces scabiei S58, Streptomyces turgidiscabies T45, and Streptomyces acidiscabies a10, the Pathogens of Potato Common Scab, Isolated in Japan.</title>
        <authorList>
            <person name="Tomihama T."/>
            <person name="Nishi Y."/>
            <person name="Sakai M."/>
            <person name="Ikenaga M."/>
            <person name="Okubo T."/>
            <person name="Ikeda S."/>
        </authorList>
    </citation>
    <scope>NUCLEOTIDE SEQUENCE [LARGE SCALE GENOMIC DNA]</scope>
    <source>
        <strain evidence="1 2">S58</strain>
    </source>
</reference>
<comment type="caution">
    <text evidence="1">The sequence shown here is derived from an EMBL/GenBank/DDBJ whole genome shotgun (WGS) entry which is preliminary data.</text>
</comment>
<evidence type="ECO:0000313" key="2">
    <source>
        <dbReference type="Proteomes" id="UP000067448"/>
    </source>
</evidence>
<sequence length="124" mass="13383">MPDTVPDPVLREVVAEIRAWSATRCHEPSPHDIRVVATTRDAAHALLYPGTGSSEDPVFFAVARGDFHLTGSGHTRNGVWAGLFVKYPPARVTSFTLRPEAYIPVLDLAGLGRVYPAPGPPETP</sequence>